<reference evidence="1 2" key="1">
    <citation type="submission" date="2023-11" db="EMBL/GenBank/DDBJ databases">
        <title>Gilvimarinus fulvus sp. nov., isolated from the surface of Kelp.</title>
        <authorList>
            <person name="Sun Y.Y."/>
            <person name="Gong Y."/>
            <person name="Du Z.J."/>
        </authorList>
    </citation>
    <scope>NUCLEOTIDE SEQUENCE [LARGE SCALE GENOMIC DNA]</scope>
    <source>
        <strain evidence="1 2">SDUM040013</strain>
    </source>
</reference>
<proteinExistence type="predicted"/>
<sequence length="141" mass="15794">MIYIEANGLKRQLELLALISKMESCELVIWLYPESRIRHLAGALVSKNHVNFVPITTYEDRTEPRCTSSLPAHSNSILALKTFISKLERNSDSIALYPAGEKDWSACSVGHEGVCLVKNERLLFKIQSAGFTASLTAPSWW</sequence>
<dbReference type="EMBL" id="JAXAFO010000012">
    <property type="protein sequence ID" value="MDX6849506.1"/>
    <property type="molecule type" value="Genomic_DNA"/>
</dbReference>
<organism evidence="1 2">
    <name type="scientific">Gilvimarinus gilvus</name>
    <dbReference type="NCBI Taxonomy" id="3058038"/>
    <lineage>
        <taxon>Bacteria</taxon>
        <taxon>Pseudomonadati</taxon>
        <taxon>Pseudomonadota</taxon>
        <taxon>Gammaproteobacteria</taxon>
        <taxon>Cellvibrionales</taxon>
        <taxon>Cellvibrionaceae</taxon>
        <taxon>Gilvimarinus</taxon>
    </lineage>
</organism>
<protein>
    <submittedName>
        <fullName evidence="1">Uncharacterized protein</fullName>
    </submittedName>
</protein>
<keyword evidence="2" id="KW-1185">Reference proteome</keyword>
<comment type="caution">
    <text evidence="1">The sequence shown here is derived from an EMBL/GenBank/DDBJ whole genome shotgun (WGS) entry which is preliminary data.</text>
</comment>
<gene>
    <name evidence="1" type="ORF">SCD92_09050</name>
</gene>
<evidence type="ECO:0000313" key="1">
    <source>
        <dbReference type="EMBL" id="MDX6849506.1"/>
    </source>
</evidence>
<evidence type="ECO:0000313" key="2">
    <source>
        <dbReference type="Proteomes" id="UP001273505"/>
    </source>
</evidence>
<dbReference type="Proteomes" id="UP001273505">
    <property type="component" value="Unassembled WGS sequence"/>
</dbReference>
<accession>A0ABU4RZC1</accession>
<dbReference type="RefSeq" id="WP_302722798.1">
    <property type="nucleotide sequence ID" value="NZ_JAULRU010000570.1"/>
</dbReference>
<name>A0ABU4RZC1_9GAMM</name>